<evidence type="ECO:0000256" key="2">
    <source>
        <dbReference type="ARBA" id="ARBA00022723"/>
    </source>
</evidence>
<dbReference type="GO" id="GO:0046872">
    <property type="term" value="F:metal ion binding"/>
    <property type="evidence" value="ECO:0007669"/>
    <property type="project" value="UniProtKB-KW"/>
</dbReference>
<keyword evidence="2" id="KW-0479">Metal-binding</keyword>
<comment type="similarity">
    <text evidence="1">Belongs to the yippee family.</text>
</comment>
<dbReference type="EMBL" id="JALJOS010000008">
    <property type="protein sequence ID" value="KAK9835611.1"/>
    <property type="molecule type" value="Genomic_DNA"/>
</dbReference>
<evidence type="ECO:0000256" key="3">
    <source>
        <dbReference type="ARBA" id="ARBA00022833"/>
    </source>
</evidence>
<dbReference type="Pfam" id="PF03226">
    <property type="entry name" value="Yippee-Mis18"/>
    <property type="match status" value="1"/>
</dbReference>
<sequence>MGAKYAEPSTVYSGAAADQTGSCRDRLAAIHAISKNFTMGRPFLSHITEDRFAKYTCASCGADIASHGQLLWEGYMGVRQPALLFTVTLNLDTAASLREEQLSTGCYVLADVTCRACSSPMGWSYLHASNEEQKYKEGCTLLQKSMLKKVPAEDPWNEEQFCPPLARSFRHHVTQAS</sequence>
<keyword evidence="3" id="KW-0862">Zinc</keyword>
<evidence type="ECO:0000259" key="4">
    <source>
        <dbReference type="PROSITE" id="PS51792"/>
    </source>
</evidence>
<dbReference type="PANTHER" id="PTHR13848">
    <property type="entry name" value="PROTEIN YIPPEE-LIKE CG15309-RELATED"/>
    <property type="match status" value="1"/>
</dbReference>
<comment type="caution">
    <text evidence="5">The sequence shown here is derived from an EMBL/GenBank/DDBJ whole genome shotgun (WGS) entry which is preliminary data.</text>
</comment>
<organism evidence="5 6">
    <name type="scientific">Apatococcus lobatus</name>
    <dbReference type="NCBI Taxonomy" id="904363"/>
    <lineage>
        <taxon>Eukaryota</taxon>
        <taxon>Viridiplantae</taxon>
        <taxon>Chlorophyta</taxon>
        <taxon>core chlorophytes</taxon>
        <taxon>Trebouxiophyceae</taxon>
        <taxon>Chlorellales</taxon>
        <taxon>Chlorellaceae</taxon>
        <taxon>Apatococcus</taxon>
    </lineage>
</organism>
<protein>
    <recommendedName>
        <fullName evidence="4">Yippee domain-containing protein</fullName>
    </recommendedName>
</protein>
<name>A0AAW1RQG6_9CHLO</name>
<dbReference type="Proteomes" id="UP001438707">
    <property type="component" value="Unassembled WGS sequence"/>
</dbReference>
<dbReference type="AlphaFoldDB" id="A0AAW1RQG6"/>
<evidence type="ECO:0000313" key="6">
    <source>
        <dbReference type="Proteomes" id="UP001438707"/>
    </source>
</evidence>
<gene>
    <name evidence="5" type="ORF">WJX74_004193</name>
</gene>
<evidence type="ECO:0000313" key="5">
    <source>
        <dbReference type="EMBL" id="KAK9835611.1"/>
    </source>
</evidence>
<dbReference type="PROSITE" id="PS51792">
    <property type="entry name" value="YIPPEE"/>
    <property type="match status" value="1"/>
</dbReference>
<accession>A0AAW1RQG6</accession>
<proteinExistence type="inferred from homology"/>
<dbReference type="InterPro" id="IPR004910">
    <property type="entry name" value="Yippee/Mis18/Cereblon"/>
</dbReference>
<reference evidence="5 6" key="1">
    <citation type="journal article" date="2024" name="Nat. Commun.">
        <title>Phylogenomics reveals the evolutionary origins of lichenization in chlorophyte algae.</title>
        <authorList>
            <person name="Puginier C."/>
            <person name="Libourel C."/>
            <person name="Otte J."/>
            <person name="Skaloud P."/>
            <person name="Haon M."/>
            <person name="Grisel S."/>
            <person name="Petersen M."/>
            <person name="Berrin J.G."/>
            <person name="Delaux P.M."/>
            <person name="Dal Grande F."/>
            <person name="Keller J."/>
        </authorList>
    </citation>
    <scope>NUCLEOTIDE SEQUENCE [LARGE SCALE GENOMIC DNA]</scope>
    <source>
        <strain evidence="5 6">SAG 2145</strain>
    </source>
</reference>
<feature type="domain" description="Yippee" evidence="4">
    <location>
        <begin position="53"/>
        <end position="151"/>
    </location>
</feature>
<evidence type="ECO:0000256" key="1">
    <source>
        <dbReference type="ARBA" id="ARBA00005613"/>
    </source>
</evidence>
<dbReference type="InterPro" id="IPR039058">
    <property type="entry name" value="Yippee_fam"/>
</dbReference>
<keyword evidence="6" id="KW-1185">Reference proteome</keyword>
<dbReference type="InterPro" id="IPR034751">
    <property type="entry name" value="Yippee"/>
</dbReference>